<protein>
    <submittedName>
        <fullName evidence="2">Uncharacterized protein</fullName>
    </submittedName>
</protein>
<sequence length="76" mass="8496">MENHDTARWESAVLDGGPAHGLRTRVADRPHVLQVTRPCPPDGPGDEVRVSALYVYRRDPRTDDAPLRYTFDVASP</sequence>
<organism evidence="2 3">
    <name type="scientific">Streptomyces violaceoruber</name>
    <dbReference type="NCBI Taxonomy" id="1935"/>
    <lineage>
        <taxon>Bacteria</taxon>
        <taxon>Bacillati</taxon>
        <taxon>Actinomycetota</taxon>
        <taxon>Actinomycetes</taxon>
        <taxon>Kitasatosporales</taxon>
        <taxon>Streptomycetaceae</taxon>
        <taxon>Streptomyces</taxon>
        <taxon>Streptomyces violaceoruber group</taxon>
    </lineage>
</organism>
<dbReference type="AlphaFoldDB" id="A0A1V0U5T0"/>
<dbReference type="RefSeq" id="WP_030112353.1">
    <property type="nucleotide sequence ID" value="NZ_CP020570.1"/>
</dbReference>
<feature type="region of interest" description="Disordered" evidence="1">
    <location>
        <begin position="1"/>
        <end position="29"/>
    </location>
</feature>
<dbReference type="OrthoDB" id="4261543at2"/>
<dbReference type="KEGG" id="svu:B1H20_02425"/>
<dbReference type="GeneID" id="63978340"/>
<proteinExistence type="predicted"/>
<evidence type="ECO:0000313" key="2">
    <source>
        <dbReference type="EMBL" id="ARF60368.1"/>
    </source>
</evidence>
<gene>
    <name evidence="2" type="ORF">B1H20_02425</name>
</gene>
<dbReference type="Proteomes" id="UP000192445">
    <property type="component" value="Chromosome"/>
</dbReference>
<evidence type="ECO:0000313" key="3">
    <source>
        <dbReference type="Proteomes" id="UP000192445"/>
    </source>
</evidence>
<evidence type="ECO:0000256" key="1">
    <source>
        <dbReference type="SAM" id="MobiDB-lite"/>
    </source>
</evidence>
<name>A0A1V0U5T0_STRVN</name>
<accession>A0A1V0U5T0</accession>
<dbReference type="EMBL" id="CP020570">
    <property type="protein sequence ID" value="ARF60368.1"/>
    <property type="molecule type" value="Genomic_DNA"/>
</dbReference>
<reference evidence="2 3" key="1">
    <citation type="submission" date="2017-03" db="EMBL/GenBank/DDBJ databases">
        <title>Complete Genome Sequence of a natural compounds producer, Streptomyces violaceus S21.</title>
        <authorList>
            <person name="Zhong C."/>
            <person name="Zhao Z."/>
            <person name="Fu J."/>
            <person name="Zong G."/>
            <person name="Qin R."/>
            <person name="Cao G."/>
        </authorList>
    </citation>
    <scope>NUCLEOTIDE SEQUENCE [LARGE SCALE GENOMIC DNA]</scope>
    <source>
        <strain evidence="2 3">S21</strain>
    </source>
</reference>